<keyword evidence="2" id="KW-0645">Protease</keyword>
<dbReference type="PANTHER" id="PTHR47466">
    <property type="match status" value="1"/>
</dbReference>
<keyword evidence="6" id="KW-0862">Zinc</keyword>
<dbReference type="InterPro" id="IPR008754">
    <property type="entry name" value="Peptidase_M43"/>
</dbReference>
<protein>
    <submittedName>
        <fullName evidence="11">T9SS type A sorting domain-containing protein</fullName>
    </submittedName>
</protein>
<organism evidence="11 12">
    <name type="scientific">Dyadobacter frigoris</name>
    <dbReference type="NCBI Taxonomy" id="2576211"/>
    <lineage>
        <taxon>Bacteria</taxon>
        <taxon>Pseudomonadati</taxon>
        <taxon>Bacteroidota</taxon>
        <taxon>Cytophagia</taxon>
        <taxon>Cytophagales</taxon>
        <taxon>Spirosomataceae</taxon>
        <taxon>Dyadobacter</taxon>
    </lineage>
</organism>
<name>A0A4U6CV38_9BACT</name>
<evidence type="ECO:0000256" key="4">
    <source>
        <dbReference type="ARBA" id="ARBA00022729"/>
    </source>
</evidence>
<evidence type="ECO:0000256" key="1">
    <source>
        <dbReference type="ARBA" id="ARBA00008721"/>
    </source>
</evidence>
<dbReference type="Pfam" id="PF05572">
    <property type="entry name" value="Peptidase_M43"/>
    <property type="match status" value="1"/>
</dbReference>
<dbReference type="AlphaFoldDB" id="A0A4U6CV38"/>
<keyword evidence="3" id="KW-0479">Metal-binding</keyword>
<dbReference type="InterPro" id="IPR024079">
    <property type="entry name" value="MetalloPept_cat_dom_sf"/>
</dbReference>
<evidence type="ECO:0000256" key="2">
    <source>
        <dbReference type="ARBA" id="ARBA00022670"/>
    </source>
</evidence>
<dbReference type="Gene3D" id="3.40.390.10">
    <property type="entry name" value="Collagenase (Catalytic Domain)"/>
    <property type="match status" value="1"/>
</dbReference>
<gene>
    <name evidence="11" type="ORF">FDK13_29835</name>
</gene>
<dbReference type="NCBIfam" id="TIGR04183">
    <property type="entry name" value="Por_Secre_tail"/>
    <property type="match status" value="1"/>
</dbReference>
<dbReference type="RefSeq" id="WP_137343682.1">
    <property type="nucleotide sequence ID" value="NZ_BSQH01000004.1"/>
</dbReference>
<keyword evidence="5" id="KW-0378">Hydrolase</keyword>
<comment type="similarity">
    <text evidence="1">Belongs to the peptidase M43B family.</text>
</comment>
<keyword evidence="7" id="KW-0482">Metalloprotease</keyword>
<dbReference type="GO" id="GO:0008237">
    <property type="term" value="F:metallopeptidase activity"/>
    <property type="evidence" value="ECO:0007669"/>
    <property type="project" value="UniProtKB-KW"/>
</dbReference>
<evidence type="ECO:0000256" key="5">
    <source>
        <dbReference type="ARBA" id="ARBA00022801"/>
    </source>
</evidence>
<evidence type="ECO:0000256" key="6">
    <source>
        <dbReference type="ARBA" id="ARBA00022833"/>
    </source>
</evidence>
<dbReference type="GO" id="GO:0046872">
    <property type="term" value="F:metal ion binding"/>
    <property type="evidence" value="ECO:0007669"/>
    <property type="project" value="UniProtKB-KW"/>
</dbReference>
<dbReference type="EMBL" id="SZVO01000019">
    <property type="protein sequence ID" value="TKT87517.1"/>
    <property type="molecule type" value="Genomic_DNA"/>
</dbReference>
<dbReference type="SUPFAM" id="SSF55486">
    <property type="entry name" value="Metalloproteases ('zincins'), catalytic domain"/>
    <property type="match status" value="1"/>
</dbReference>
<feature type="domain" description="Secretion system C-terminal sorting" evidence="10">
    <location>
        <begin position="368"/>
        <end position="443"/>
    </location>
</feature>
<evidence type="ECO:0000256" key="7">
    <source>
        <dbReference type="ARBA" id="ARBA00023049"/>
    </source>
</evidence>
<evidence type="ECO:0000259" key="9">
    <source>
        <dbReference type="Pfam" id="PF05572"/>
    </source>
</evidence>
<evidence type="ECO:0000313" key="12">
    <source>
        <dbReference type="Proteomes" id="UP000304900"/>
    </source>
</evidence>
<feature type="domain" description="Peptidase M43 pregnancy-associated plasma-A" evidence="9">
    <location>
        <begin position="187"/>
        <end position="341"/>
    </location>
</feature>
<dbReference type="Pfam" id="PF18962">
    <property type="entry name" value="Por_Secre_tail"/>
    <property type="match status" value="1"/>
</dbReference>
<evidence type="ECO:0000313" key="11">
    <source>
        <dbReference type="EMBL" id="TKT87517.1"/>
    </source>
</evidence>
<dbReference type="Proteomes" id="UP000304900">
    <property type="component" value="Unassembled WGS sequence"/>
</dbReference>
<keyword evidence="4" id="KW-0732">Signal</keyword>
<accession>A0A4U6CV38</accession>
<sequence>MKNLRAKLKLFIGFGIIGFFNPVHVDAQVADSLLIRCVTHERDIIRERKNPDYQQSKIKTEEAIQEYLKNNRSQLRKSATDEIIRIPIVVHVVYDGAVGKIGGENNPNISDEQIRSQIAVLNEDYRRKSGTNGFNTDPVGVDAGIEFYLAEYDDNGKSTTGITRTQYTERSLFNPITDDDLLASIVYWPSDKYLNIWICRFIDSYLGISQFPSVVGVDGLSTKNEIYEKTDGVIIDFRYFGRNGPANTSKIYNLGRTTTHEIGHWLGLIHTWGDAFCGDDFCTDTPPAEGSNQTTVCTDKYSNCSGFRTRNMIENYMDYSPDSCMNIFTADQLARMKAVLALSPRRIKLVESAKIGRLDPSDNLLVDVFPNPAIAEVNANIRFSDFQNFSVTLYDQLGNALQYQNFTDVWSRKISVDINKFKTGLYYLKVTTNKETVTKRIVIK</sequence>
<evidence type="ECO:0000259" key="10">
    <source>
        <dbReference type="Pfam" id="PF18962"/>
    </source>
</evidence>
<evidence type="ECO:0000256" key="8">
    <source>
        <dbReference type="ARBA" id="ARBA00023157"/>
    </source>
</evidence>
<keyword evidence="8" id="KW-1015">Disulfide bond</keyword>
<dbReference type="PANTHER" id="PTHR47466:SF1">
    <property type="entry name" value="METALLOPROTEASE MEP1 (AFU_ORTHOLOGUE AFUA_1G07730)-RELATED"/>
    <property type="match status" value="1"/>
</dbReference>
<comment type="caution">
    <text evidence="11">The sequence shown here is derived from an EMBL/GenBank/DDBJ whole genome shotgun (WGS) entry which is preliminary data.</text>
</comment>
<dbReference type="CDD" id="cd04275">
    <property type="entry name" value="ZnMc_pappalysin_like"/>
    <property type="match status" value="1"/>
</dbReference>
<dbReference type="OrthoDB" id="6278496at2"/>
<reference evidence="11 12" key="1">
    <citation type="submission" date="2019-05" db="EMBL/GenBank/DDBJ databases">
        <title>Dyadobacter AR-3-8 sp. nov., isolated from arctic soil.</title>
        <authorList>
            <person name="Chaudhary D.K."/>
        </authorList>
    </citation>
    <scope>NUCLEOTIDE SEQUENCE [LARGE SCALE GENOMIC DNA]</scope>
    <source>
        <strain evidence="11 12">AR-3-8</strain>
    </source>
</reference>
<dbReference type="InterPro" id="IPR026444">
    <property type="entry name" value="Secre_tail"/>
</dbReference>
<keyword evidence="12" id="KW-1185">Reference proteome</keyword>
<proteinExistence type="inferred from homology"/>
<evidence type="ECO:0000256" key="3">
    <source>
        <dbReference type="ARBA" id="ARBA00022723"/>
    </source>
</evidence>
<dbReference type="GO" id="GO:0006508">
    <property type="term" value="P:proteolysis"/>
    <property type="evidence" value="ECO:0007669"/>
    <property type="project" value="UniProtKB-KW"/>
</dbReference>